<evidence type="ECO:0000259" key="15">
    <source>
        <dbReference type="PROSITE" id="PS50067"/>
    </source>
</evidence>
<dbReference type="Pfam" id="PF12423">
    <property type="entry name" value="KIF1B"/>
    <property type="match status" value="1"/>
</dbReference>
<organism evidence="16 17">
    <name type="scientific">Larinioides sclopetarius</name>
    <dbReference type="NCBI Taxonomy" id="280406"/>
    <lineage>
        <taxon>Eukaryota</taxon>
        <taxon>Metazoa</taxon>
        <taxon>Ecdysozoa</taxon>
        <taxon>Arthropoda</taxon>
        <taxon>Chelicerata</taxon>
        <taxon>Arachnida</taxon>
        <taxon>Araneae</taxon>
        <taxon>Araneomorphae</taxon>
        <taxon>Entelegynae</taxon>
        <taxon>Araneoidea</taxon>
        <taxon>Araneidae</taxon>
        <taxon>Larinioides</taxon>
    </lineage>
</organism>
<evidence type="ECO:0000256" key="3">
    <source>
        <dbReference type="ARBA" id="ARBA00022741"/>
    </source>
</evidence>
<dbReference type="InterPro" id="IPR008984">
    <property type="entry name" value="SMAD_FHA_dom_sf"/>
</dbReference>
<dbReference type="GO" id="GO:0005524">
    <property type="term" value="F:ATP binding"/>
    <property type="evidence" value="ECO:0007669"/>
    <property type="project" value="UniProtKB-UniRule"/>
</dbReference>
<keyword evidence="8 11" id="KW-0505">Motor protein</keyword>
<evidence type="ECO:0000256" key="7">
    <source>
        <dbReference type="ARBA" id="ARBA00023136"/>
    </source>
</evidence>
<dbReference type="GO" id="GO:0003777">
    <property type="term" value="F:microtubule motor activity"/>
    <property type="evidence" value="ECO:0007669"/>
    <property type="project" value="InterPro"/>
</dbReference>
<protein>
    <recommendedName>
        <fullName evidence="10">Kinesin-like protein 6</fullName>
    </recommendedName>
</protein>
<evidence type="ECO:0000256" key="10">
    <source>
        <dbReference type="ARBA" id="ARBA00079247"/>
    </source>
</evidence>
<sequence length="1059" mass="121189">MVREDMGSRQQQQIKAMRNRMPDIENVRVAVRVRPFSQRERQRNARNIISMYEKTTFLNNPDAPSEESKKFAFDYSYWSFDGFREMENGLILRDESHPNGDKYCDQLTVYNDLGKGVLHNAWEGYNSTLFAYGQTSSGKSWSIVGYGVNKGIVPMFCEDLFKNIADSKAAGERIEFEVRFSMLEIYNEIVRDLINISSSTKKRGLKVREHPTKGFFAEGLSSTLVTSYKDIEAQLDLGTTNRSIASTNMNATSSRAHTIVGITLIQKSRNVKGQETSKTSVVNLVDLAGSERASATGATGDRLKESAAINQSLSCLGNCIHSLAERATGRNIRVPYRDSVLTRLLMNALGGNSKTIMIACISPADINYEETLSTLRYADRAKQIKTVATINEDPTETLIRELRAENDRLKKMLERGVMNVPIKPGMTDDEVVRRKSRWEEEMKAAMAENERELQQIKQSYEEKLRQARQAQKLDAERAKLEELKKQHPHLSNLNFDPQLSGKILHILKKGANRIGKEDNADILLLGPSIQENHAIIHVQDADQIIIEKGCPEARILLNGEPVTSQSVLNHNDRIMFGTTQLYVYQEPDVALRGRKYPEITYEMAQEEIAAKAGINLSDDNSRESALLNKDLLEVLPGVEVANSISEELDKRVRFEIMLVSPQMIGKSSGRTEVYIKMKNLDTRQEYEWPKQKFLNRLYVMKEMYQNYEAEEDWDLPPEMDPFLEDPDTEVRIGTVQVYLQPLSFMVELKEQLEIINYKGSEVEVCPCTDDGKEYTEQDDQFVESPNELIGRNLYFIVRINGCRGIPSRFTDVNCKYRVYLDETDTVTETVSDTSNPDFHHQKMFSFTPVTRQVISYFKDGFIVIQVWGKQKPRKSAMAKAKGRSTKQMIQEDVLNQTSRLMNGFRINGRNVDPNKQSMIVELLLMKKQQQRHQQKLENIGQLVDIAEKQKMREIPLPMVKELLFANSNETAARVFSKLLPKGSVLAKTPATPIEEDEIEEESEEEDEEEEDEEEEEEDEDEEGSRQRRRSRRRRRRSGESEDEYDENNSYKGSSTCTVL</sequence>
<evidence type="ECO:0000256" key="5">
    <source>
        <dbReference type="ARBA" id="ARBA00023054"/>
    </source>
</evidence>
<evidence type="ECO:0000256" key="8">
    <source>
        <dbReference type="ARBA" id="ARBA00023175"/>
    </source>
</evidence>
<dbReference type="InterPro" id="IPR035892">
    <property type="entry name" value="C2_domain_sf"/>
</dbReference>
<dbReference type="GO" id="GO:0007018">
    <property type="term" value="P:microtubule-based movement"/>
    <property type="evidence" value="ECO:0007669"/>
    <property type="project" value="InterPro"/>
</dbReference>
<dbReference type="InterPro" id="IPR019821">
    <property type="entry name" value="Kinesin_motor_CS"/>
</dbReference>
<feature type="domain" description="C2" evidence="14">
    <location>
        <begin position="775"/>
        <end position="898"/>
    </location>
</feature>
<dbReference type="Proteomes" id="UP001497382">
    <property type="component" value="Unassembled WGS sequence"/>
</dbReference>
<feature type="region of interest" description="Disordered" evidence="13">
    <location>
        <begin position="986"/>
        <end position="1059"/>
    </location>
</feature>
<accession>A0AAV1ZW36</accession>
<keyword evidence="2" id="KW-0813">Transport</keyword>
<evidence type="ECO:0000256" key="9">
    <source>
        <dbReference type="ARBA" id="ARBA00054688"/>
    </source>
</evidence>
<evidence type="ECO:0000256" key="2">
    <source>
        <dbReference type="ARBA" id="ARBA00022448"/>
    </source>
</evidence>
<dbReference type="SUPFAM" id="SSF49562">
    <property type="entry name" value="C2 domain (Calcium/lipid-binding domain, CaLB)"/>
    <property type="match status" value="1"/>
</dbReference>
<reference evidence="16 17" key="1">
    <citation type="submission" date="2024-04" db="EMBL/GenBank/DDBJ databases">
        <authorList>
            <person name="Rising A."/>
            <person name="Reimegard J."/>
            <person name="Sonavane S."/>
            <person name="Akerstrom W."/>
            <person name="Nylinder S."/>
            <person name="Hedman E."/>
            <person name="Kallberg Y."/>
        </authorList>
    </citation>
    <scope>NUCLEOTIDE SEQUENCE [LARGE SCALE GENOMIC DNA]</scope>
</reference>
<gene>
    <name evidence="16" type="ORF">LARSCL_LOCUS8373</name>
</gene>
<dbReference type="PROSITE" id="PS50004">
    <property type="entry name" value="C2"/>
    <property type="match status" value="1"/>
</dbReference>
<keyword evidence="4 11" id="KW-0067">ATP-binding</keyword>
<evidence type="ECO:0000313" key="17">
    <source>
        <dbReference type="Proteomes" id="UP001497382"/>
    </source>
</evidence>
<dbReference type="AlphaFoldDB" id="A0AAV1ZW36"/>
<feature type="binding site" evidence="11">
    <location>
        <begin position="133"/>
        <end position="140"/>
    </location>
    <ligand>
        <name>ATP</name>
        <dbReference type="ChEBI" id="CHEBI:30616"/>
    </ligand>
</feature>
<comment type="caution">
    <text evidence="16">The sequence shown here is derived from an EMBL/GenBank/DDBJ whole genome shotgun (WGS) entry which is preliminary data.</text>
</comment>
<dbReference type="InterPro" id="IPR001752">
    <property type="entry name" value="Kinesin_motor_dom"/>
</dbReference>
<comment type="similarity">
    <text evidence="11">Belongs to the TRAFAC class myosin-kinesin ATPase superfamily. Kinesin family.</text>
</comment>
<dbReference type="SUPFAM" id="SSF52540">
    <property type="entry name" value="P-loop containing nucleoside triphosphate hydrolases"/>
    <property type="match status" value="1"/>
</dbReference>
<keyword evidence="5 12" id="KW-0175">Coiled coil</keyword>
<dbReference type="Pfam" id="PF00225">
    <property type="entry name" value="Kinesin"/>
    <property type="match status" value="1"/>
</dbReference>
<feature type="coiled-coil region" evidence="12">
    <location>
        <begin position="395"/>
        <end position="493"/>
    </location>
</feature>
<dbReference type="InterPro" id="IPR027417">
    <property type="entry name" value="P-loop_NTPase"/>
</dbReference>
<keyword evidence="7" id="KW-0472">Membrane</keyword>
<feature type="domain" description="Kinesin motor" evidence="15">
    <location>
        <begin position="26"/>
        <end position="384"/>
    </location>
</feature>
<evidence type="ECO:0000256" key="13">
    <source>
        <dbReference type="SAM" id="MobiDB-lite"/>
    </source>
</evidence>
<dbReference type="InterPro" id="IPR036961">
    <property type="entry name" value="Kinesin_motor_dom_sf"/>
</dbReference>
<evidence type="ECO:0000256" key="12">
    <source>
        <dbReference type="SAM" id="Coils"/>
    </source>
</evidence>
<proteinExistence type="inferred from homology"/>
<name>A0AAV1ZW36_9ARAC</name>
<feature type="compositionally biased region" description="Acidic residues" evidence="13">
    <location>
        <begin position="993"/>
        <end position="1022"/>
    </location>
</feature>
<dbReference type="FunFam" id="3.40.850.10:FF:000063">
    <property type="entry name" value="Kinesin-like protein"/>
    <property type="match status" value="1"/>
</dbReference>
<dbReference type="InterPro" id="IPR000008">
    <property type="entry name" value="C2_dom"/>
</dbReference>
<evidence type="ECO:0000256" key="6">
    <source>
        <dbReference type="ARBA" id="ARBA00023128"/>
    </source>
</evidence>
<dbReference type="PANTHER" id="PTHR47117">
    <property type="entry name" value="STAR-RELATED LIPID TRANSFER PROTEIN 9"/>
    <property type="match status" value="1"/>
</dbReference>
<dbReference type="PROSITE" id="PS00411">
    <property type="entry name" value="KINESIN_MOTOR_1"/>
    <property type="match status" value="1"/>
</dbReference>
<keyword evidence="17" id="KW-1185">Reference proteome</keyword>
<evidence type="ECO:0000256" key="1">
    <source>
        <dbReference type="ARBA" id="ARBA00004318"/>
    </source>
</evidence>
<evidence type="ECO:0000256" key="4">
    <source>
        <dbReference type="ARBA" id="ARBA00022840"/>
    </source>
</evidence>
<dbReference type="Pfam" id="PF16697">
    <property type="entry name" value="Yop-YscD_cpl"/>
    <property type="match status" value="1"/>
</dbReference>
<dbReference type="GO" id="GO:0008017">
    <property type="term" value="F:microtubule binding"/>
    <property type="evidence" value="ECO:0007669"/>
    <property type="project" value="InterPro"/>
</dbReference>
<dbReference type="EMBL" id="CAXIEN010000089">
    <property type="protein sequence ID" value="CAL1275927.1"/>
    <property type="molecule type" value="Genomic_DNA"/>
</dbReference>
<dbReference type="Gene3D" id="3.40.850.10">
    <property type="entry name" value="Kinesin motor domain"/>
    <property type="match status" value="1"/>
</dbReference>
<dbReference type="GO" id="GO:0031966">
    <property type="term" value="C:mitochondrial membrane"/>
    <property type="evidence" value="ECO:0007669"/>
    <property type="project" value="UniProtKB-SubCell"/>
</dbReference>
<comment type="function">
    <text evidence="9">Microtubule-dependent motor protein required for mitochondrion morphology and transport of mitochondria in neuronal cells.</text>
</comment>
<feature type="compositionally biased region" description="Polar residues" evidence="13">
    <location>
        <begin position="1047"/>
        <end position="1059"/>
    </location>
</feature>
<comment type="subcellular location">
    <subcellularLocation>
        <location evidence="1">Mitochondrion membrane</location>
        <topology evidence="1">Peripheral membrane protein</topology>
    </subcellularLocation>
</comment>
<dbReference type="InterPro" id="IPR022140">
    <property type="entry name" value="Kinesin-like_KIF1-typ"/>
</dbReference>
<keyword evidence="6" id="KW-0496">Mitochondrion</keyword>
<evidence type="ECO:0000259" key="14">
    <source>
        <dbReference type="PROSITE" id="PS50004"/>
    </source>
</evidence>
<feature type="compositionally biased region" description="Basic residues" evidence="13">
    <location>
        <begin position="1026"/>
        <end position="1036"/>
    </location>
</feature>
<dbReference type="FunFam" id="2.60.200.20:FF:000034">
    <property type="entry name" value="kinesin-like protein KIF28P"/>
    <property type="match status" value="1"/>
</dbReference>
<dbReference type="PROSITE" id="PS50067">
    <property type="entry name" value="KINESIN_MOTOR_2"/>
    <property type="match status" value="1"/>
</dbReference>
<evidence type="ECO:0000256" key="11">
    <source>
        <dbReference type="PROSITE-ProRule" id="PRU00283"/>
    </source>
</evidence>
<evidence type="ECO:0000313" key="16">
    <source>
        <dbReference type="EMBL" id="CAL1275927.1"/>
    </source>
</evidence>
<dbReference type="Gene3D" id="2.60.200.20">
    <property type="match status" value="1"/>
</dbReference>
<keyword evidence="3 11" id="KW-0547">Nucleotide-binding</keyword>
<dbReference type="InterPro" id="IPR032030">
    <property type="entry name" value="YscD_cytoplasmic_dom"/>
</dbReference>
<dbReference type="SMART" id="SM00129">
    <property type="entry name" value="KISc"/>
    <property type="match status" value="1"/>
</dbReference>
<dbReference type="PRINTS" id="PR00380">
    <property type="entry name" value="KINESINHEAVY"/>
</dbReference>
<dbReference type="SUPFAM" id="SSF49879">
    <property type="entry name" value="SMAD/FHA domain"/>
    <property type="match status" value="1"/>
</dbReference>